<sequence>MSLVVQLDGHNQLTTLIPTQEYEQFVKQGYHLDKIKLREFADKMDINIGILIGRLMKDKHIDFSKKSYEALRRKFNI</sequence>
<dbReference type="EMBL" id="FOBW01000017">
    <property type="protein sequence ID" value="SEN68495.1"/>
    <property type="molecule type" value="Genomic_DNA"/>
</dbReference>
<dbReference type="AlphaFoldDB" id="A0A1H8IJR9"/>
<dbReference type="RefSeq" id="WP_090749424.1">
    <property type="nucleotide sequence ID" value="NZ_FOBW01000017.1"/>
</dbReference>
<name>A0A1H8IJR9_9BACI</name>
<dbReference type="OrthoDB" id="9796786at2"/>
<evidence type="ECO:0000313" key="2">
    <source>
        <dbReference type="Proteomes" id="UP000198553"/>
    </source>
</evidence>
<reference evidence="2" key="1">
    <citation type="submission" date="2016-10" db="EMBL/GenBank/DDBJ databases">
        <authorList>
            <person name="Varghese N."/>
            <person name="Submissions S."/>
        </authorList>
    </citation>
    <scope>NUCLEOTIDE SEQUENCE [LARGE SCALE GENOMIC DNA]</scope>
    <source>
        <strain evidence="2">B48,IBRC-M 10115,DSM 25386,CECT 8001</strain>
    </source>
</reference>
<proteinExistence type="predicted"/>
<keyword evidence="2" id="KW-1185">Reference proteome</keyword>
<protein>
    <submittedName>
        <fullName evidence="1">Uncharacterized protein</fullName>
    </submittedName>
</protein>
<gene>
    <name evidence="1" type="ORF">SAMN05192533_11767</name>
</gene>
<evidence type="ECO:0000313" key="1">
    <source>
        <dbReference type="EMBL" id="SEN68495.1"/>
    </source>
</evidence>
<accession>A0A1H8IJR9</accession>
<dbReference type="Proteomes" id="UP000198553">
    <property type="component" value="Unassembled WGS sequence"/>
</dbReference>
<organism evidence="1 2">
    <name type="scientific">Mesobacillus persicus</name>
    <dbReference type="NCBI Taxonomy" id="930146"/>
    <lineage>
        <taxon>Bacteria</taxon>
        <taxon>Bacillati</taxon>
        <taxon>Bacillota</taxon>
        <taxon>Bacilli</taxon>
        <taxon>Bacillales</taxon>
        <taxon>Bacillaceae</taxon>
        <taxon>Mesobacillus</taxon>
    </lineage>
</organism>